<dbReference type="Pfam" id="PF02653">
    <property type="entry name" value="BPD_transp_2"/>
    <property type="match status" value="1"/>
</dbReference>
<feature type="transmembrane region" description="Helical" evidence="6">
    <location>
        <begin position="12"/>
        <end position="32"/>
    </location>
</feature>
<feature type="transmembrane region" description="Helical" evidence="6">
    <location>
        <begin position="113"/>
        <end position="132"/>
    </location>
</feature>
<name>A0A4U3A9F9_9BACI</name>
<dbReference type="PANTHER" id="PTHR30482">
    <property type="entry name" value="HIGH-AFFINITY BRANCHED-CHAIN AMINO ACID TRANSPORT SYSTEM PERMEASE"/>
    <property type="match status" value="1"/>
</dbReference>
<feature type="transmembrane region" description="Helical" evidence="6">
    <location>
        <begin position="38"/>
        <end position="63"/>
    </location>
</feature>
<dbReference type="AlphaFoldDB" id="A0A4U3A9F9"/>
<comment type="subcellular location">
    <subcellularLocation>
        <location evidence="1">Cell membrane</location>
        <topology evidence="1">Multi-pass membrane protein</topology>
    </subcellularLocation>
</comment>
<keyword evidence="5 6" id="KW-0472">Membrane</keyword>
<evidence type="ECO:0000256" key="3">
    <source>
        <dbReference type="ARBA" id="ARBA00022692"/>
    </source>
</evidence>
<protein>
    <submittedName>
        <fullName evidence="7">Branched-chain amino acid ABC transporter permease</fullName>
    </submittedName>
</protein>
<keyword evidence="4 6" id="KW-1133">Transmembrane helix</keyword>
<dbReference type="EMBL" id="SZON01002735">
    <property type="protein sequence ID" value="TKI84397.1"/>
    <property type="molecule type" value="Genomic_DNA"/>
</dbReference>
<keyword evidence="3 6" id="KW-0812">Transmembrane</keyword>
<evidence type="ECO:0000313" key="7">
    <source>
        <dbReference type="EMBL" id="TKI84397.1"/>
    </source>
</evidence>
<sequence length="146" mass="16221">MSFDVLLGYTGIVSFGHCMFFGIGAYGVALLFDRQGVSITNFLIGIVAAIIISVIVSYIIGLLSLRLKSHFYAMLTLAISQLFFVLAEKWRGLTHGGDGFTFGVPDLFRDRFTFYYVTLICLIVIFILLRLFTKSSIGKVLKAISQ</sequence>
<evidence type="ECO:0000256" key="4">
    <source>
        <dbReference type="ARBA" id="ARBA00022989"/>
    </source>
</evidence>
<feature type="transmembrane region" description="Helical" evidence="6">
    <location>
        <begin position="70"/>
        <end position="87"/>
    </location>
</feature>
<dbReference type="InterPro" id="IPR001851">
    <property type="entry name" value="ABC_transp_permease"/>
</dbReference>
<evidence type="ECO:0000256" key="5">
    <source>
        <dbReference type="ARBA" id="ARBA00023136"/>
    </source>
</evidence>
<feature type="non-terminal residue" evidence="7">
    <location>
        <position position="146"/>
    </location>
</feature>
<evidence type="ECO:0000256" key="6">
    <source>
        <dbReference type="SAM" id="Phobius"/>
    </source>
</evidence>
<reference evidence="7 8" key="1">
    <citation type="journal article" date="2019" name="Environ. Microbiol.">
        <title>An active ?-lactamase is a part of an orchestrated cell wall stress resistance network of Bacillus subtilis and related rhizosphere species.</title>
        <authorList>
            <person name="Bucher T."/>
            <person name="Keren-Paz A."/>
            <person name="Hausser J."/>
            <person name="Olender T."/>
            <person name="Cytryn E."/>
            <person name="Kolodkin-Gal I."/>
        </authorList>
    </citation>
    <scope>NUCLEOTIDE SEQUENCE [LARGE SCALE GENOMIC DNA]</scope>
    <source>
        <strain evidence="7 8">I5</strain>
    </source>
</reference>
<evidence type="ECO:0000313" key="8">
    <source>
        <dbReference type="Proteomes" id="UP000305222"/>
    </source>
</evidence>
<gene>
    <name evidence="7" type="ORF">FC699_31435</name>
</gene>
<accession>A0A4U3A9F9</accession>
<dbReference type="GO" id="GO:0005886">
    <property type="term" value="C:plasma membrane"/>
    <property type="evidence" value="ECO:0007669"/>
    <property type="project" value="UniProtKB-SubCell"/>
</dbReference>
<dbReference type="InterPro" id="IPR043428">
    <property type="entry name" value="LivM-like"/>
</dbReference>
<organism evidence="7 8">
    <name type="scientific">Bacillus wiedmannii</name>
    <dbReference type="NCBI Taxonomy" id="1890302"/>
    <lineage>
        <taxon>Bacteria</taxon>
        <taxon>Bacillati</taxon>
        <taxon>Bacillota</taxon>
        <taxon>Bacilli</taxon>
        <taxon>Bacillales</taxon>
        <taxon>Bacillaceae</taxon>
        <taxon>Bacillus</taxon>
        <taxon>Bacillus cereus group</taxon>
    </lineage>
</organism>
<dbReference type="GO" id="GO:0015658">
    <property type="term" value="F:branched-chain amino acid transmembrane transporter activity"/>
    <property type="evidence" value="ECO:0007669"/>
    <property type="project" value="InterPro"/>
</dbReference>
<dbReference type="CDD" id="cd06581">
    <property type="entry name" value="TM_PBP1_LivM_like"/>
    <property type="match status" value="1"/>
</dbReference>
<evidence type="ECO:0000256" key="2">
    <source>
        <dbReference type="ARBA" id="ARBA00022475"/>
    </source>
</evidence>
<dbReference type="Proteomes" id="UP000305222">
    <property type="component" value="Unassembled WGS sequence"/>
</dbReference>
<proteinExistence type="predicted"/>
<keyword evidence="2" id="KW-1003">Cell membrane</keyword>
<dbReference type="PANTHER" id="PTHR30482:SF17">
    <property type="entry name" value="ABC TRANSPORTER ATP-BINDING PROTEIN"/>
    <property type="match status" value="1"/>
</dbReference>
<comment type="caution">
    <text evidence="7">The sequence shown here is derived from an EMBL/GenBank/DDBJ whole genome shotgun (WGS) entry which is preliminary data.</text>
</comment>
<evidence type="ECO:0000256" key="1">
    <source>
        <dbReference type="ARBA" id="ARBA00004651"/>
    </source>
</evidence>